<dbReference type="InterPro" id="IPR015943">
    <property type="entry name" value="WD40/YVTN_repeat-like_dom_sf"/>
</dbReference>
<dbReference type="EMBL" id="MRCG01000007">
    <property type="protein sequence ID" value="OKH48015.1"/>
    <property type="molecule type" value="Genomic_DNA"/>
</dbReference>
<dbReference type="InterPro" id="IPR001680">
    <property type="entry name" value="WD40_rpt"/>
</dbReference>
<dbReference type="InterPro" id="IPR019775">
    <property type="entry name" value="WD40_repeat_CS"/>
</dbReference>
<feature type="repeat" description="WD" evidence="3">
    <location>
        <begin position="725"/>
        <end position="766"/>
    </location>
</feature>
<feature type="repeat" description="WD" evidence="3">
    <location>
        <begin position="851"/>
        <end position="892"/>
    </location>
</feature>
<dbReference type="InterPro" id="IPR045434">
    <property type="entry name" value="EAD4"/>
</dbReference>
<keyword evidence="1 3" id="KW-0853">WD repeat</keyword>
<dbReference type="SUPFAM" id="SSF50978">
    <property type="entry name" value="WD40 repeat-like"/>
    <property type="match status" value="2"/>
</dbReference>
<sequence>MAALLAYANYDWEESANVRLQVNWQTEKQLVVRTKVRHLAYLTVHDAWEGQLTPDQIREALKRLQDFLGILEDNRPATQGSEDWHFTLKLWHRRQDVATNLAKLDEEWERLRPLKSHQATQTSPPPPSSISEASVARQDWGDAPEIPPIYGRDDELTVLTDWILRDKCRLVGLLGMGGMGKTTLAVKLAEQLSGEFEAVMWRSLRNAPPADPLLADLIRFLSTRQDVHLAETWDGQLLQLIGCLQTARCLLVLDNVESVLQGQDGTGAYRPGYESYGQILRCIAESRHQSCLVFTSREQPLGLFSREGSGLRSLRLQGLTYQQGQQLLTARGLTSSVQEAQVLVEQYAGNPLALRIVSTTVQELFNASIQQFLACGTPVFGDVANLIDQQFSRLSPLEQRVMEWVAVHREWVLPQEIRAGLMPPTSQSELLEALLSLERRSLIEKSTSLPLDDHQVRFSQQPVVMEYVVNHMIDRLYQEICALEVDLLNHQFLVNAQAKDYIREAQIRLLLKPLAAKLLETFGSRNFAQAHFSQLLAQLKATLRDKPGYAAGNLLNLLWQMGIDLKGYDFSHLAVWQVYLQGMALHEVNFAYADLTKSVFTQVLGCILSATFSPDGAYLAVGVDQAILLIQVVDGRQVLSFKGHTAWVTALCFSPDGQMLASGSHDQTVRLWEVSSGACLRTLTGHSSWVQTVDISPDGGTIASAGNEAEIRLWDAQTGDCRRILRGHTNRVLSLKFHPTQPMLISSGDDRTVKLWDLQSGDCLRSLAIDVGWALGLAMHPRGQEIAASQSTTVVERWDMKTGDRLGTLPDYAIKVWAVDYSPDGELLATAGEDHTVRLWSTQTNQCLKTLEGHSGRVWLVEFSPDGYTLVSASDDQTVKLWDIRTGDCLKTIKAHSDWIVGVAASPIAPLIASGGEDKMVRLWNLETGTCDRTLAGHTNLISSVAFSPDGSWLASGSDDCTVRLWDAQTGDCRQVLMGHTDWVQSVCVSPSGQQVISGSHDKTIKLWDVATGQCLQTLQGHEGRVKAVAVRLQGGLMASGGDDYTIKLWSVETGACLATLDGHQDWVLALQFSPCGQFLASGGGDRTLKLWDVATGQCLWSQPAHGGRIRAVAFSLDGRWVASGGEDFAVKLWDVATGDCLQVLEGHSQIVWSVAFGDDRQMLASCSEDGTIRVWNTETGDCLRVLRSNRPYEGMNIMGATGLTAAQIGVLRALGAVEVEVEEG</sequence>
<feature type="repeat" description="WD" evidence="3">
    <location>
        <begin position="641"/>
        <end position="682"/>
    </location>
</feature>
<feature type="repeat" description="WD" evidence="3">
    <location>
        <begin position="683"/>
        <end position="724"/>
    </location>
</feature>
<dbReference type="PROSITE" id="PS50082">
    <property type="entry name" value="WD_REPEATS_2"/>
    <property type="match status" value="12"/>
</dbReference>
<dbReference type="GO" id="GO:0043531">
    <property type="term" value="F:ADP binding"/>
    <property type="evidence" value="ECO:0007669"/>
    <property type="project" value="InterPro"/>
</dbReference>
<dbReference type="InterPro" id="IPR027417">
    <property type="entry name" value="P-loop_NTPase"/>
</dbReference>
<dbReference type="InterPro" id="IPR036322">
    <property type="entry name" value="WD40_repeat_dom_sf"/>
</dbReference>
<feature type="repeat" description="WD" evidence="3">
    <location>
        <begin position="935"/>
        <end position="976"/>
    </location>
</feature>
<dbReference type="STRING" id="549789.NIES30_10930"/>
<protein>
    <submittedName>
        <fullName evidence="7">Uncharacterized protein</fullName>
    </submittedName>
</protein>
<evidence type="ECO:0000259" key="5">
    <source>
        <dbReference type="Pfam" id="PF00931"/>
    </source>
</evidence>
<dbReference type="Pfam" id="PF00931">
    <property type="entry name" value="NB-ARC"/>
    <property type="match status" value="1"/>
</dbReference>
<evidence type="ECO:0000256" key="1">
    <source>
        <dbReference type="ARBA" id="ARBA00022574"/>
    </source>
</evidence>
<dbReference type="PRINTS" id="PR00320">
    <property type="entry name" value="GPROTEINBRPT"/>
</dbReference>
<dbReference type="Proteomes" id="UP000185557">
    <property type="component" value="Unassembled WGS sequence"/>
</dbReference>
<reference evidence="7 8" key="1">
    <citation type="submission" date="2016-11" db="EMBL/GenBank/DDBJ databases">
        <title>Draft Genome Sequences of Nine Cyanobacterial Strains from Diverse Habitats.</title>
        <authorList>
            <person name="Zhu T."/>
            <person name="Hou S."/>
            <person name="Lu X."/>
            <person name="Hess W.R."/>
        </authorList>
    </citation>
    <scope>NUCLEOTIDE SEQUENCE [LARGE SCALE GENOMIC DNA]</scope>
    <source>
        <strain evidence="7 8">NIES-30</strain>
    </source>
</reference>
<dbReference type="SMART" id="SM00320">
    <property type="entry name" value="WD40"/>
    <property type="match status" value="14"/>
</dbReference>
<feature type="region of interest" description="Disordered" evidence="4">
    <location>
        <begin position="115"/>
        <end position="137"/>
    </location>
</feature>
<dbReference type="AlphaFoldDB" id="A0A1U7J5L8"/>
<dbReference type="CDD" id="cd00200">
    <property type="entry name" value="WD40"/>
    <property type="match status" value="2"/>
</dbReference>
<dbReference type="Pfam" id="PF19959">
    <property type="entry name" value="EAD4"/>
    <property type="match status" value="1"/>
</dbReference>
<evidence type="ECO:0000313" key="8">
    <source>
        <dbReference type="Proteomes" id="UP000185557"/>
    </source>
</evidence>
<feature type="repeat" description="WD" evidence="3">
    <location>
        <begin position="1145"/>
        <end position="1186"/>
    </location>
</feature>
<feature type="repeat" description="WD" evidence="3">
    <location>
        <begin position="1061"/>
        <end position="1102"/>
    </location>
</feature>
<dbReference type="InterPro" id="IPR050505">
    <property type="entry name" value="WDR55/POC1"/>
</dbReference>
<dbReference type="PROSITE" id="PS50294">
    <property type="entry name" value="WD_REPEATS_REGION"/>
    <property type="match status" value="12"/>
</dbReference>
<dbReference type="PROSITE" id="PS00678">
    <property type="entry name" value="WD_REPEATS_1"/>
    <property type="match status" value="9"/>
</dbReference>
<feature type="repeat" description="WD" evidence="3">
    <location>
        <begin position="977"/>
        <end position="1018"/>
    </location>
</feature>
<dbReference type="InterPro" id="IPR002182">
    <property type="entry name" value="NB-ARC"/>
</dbReference>
<dbReference type="PRINTS" id="PR00364">
    <property type="entry name" value="DISEASERSIST"/>
</dbReference>
<organism evidence="7 8">
    <name type="scientific">Phormidium tenue NIES-30</name>
    <dbReference type="NCBI Taxonomy" id="549789"/>
    <lineage>
        <taxon>Bacteria</taxon>
        <taxon>Bacillati</taxon>
        <taxon>Cyanobacteriota</taxon>
        <taxon>Cyanophyceae</taxon>
        <taxon>Oscillatoriophycideae</taxon>
        <taxon>Oscillatoriales</taxon>
        <taxon>Oscillatoriaceae</taxon>
        <taxon>Phormidium</taxon>
    </lineage>
</organism>
<dbReference type="SUPFAM" id="SSF52540">
    <property type="entry name" value="P-loop containing nucleoside triphosphate hydrolases"/>
    <property type="match status" value="1"/>
</dbReference>
<feature type="repeat" description="WD" evidence="3">
    <location>
        <begin position="1103"/>
        <end position="1144"/>
    </location>
</feature>
<feature type="repeat" description="WD" evidence="3">
    <location>
        <begin position="809"/>
        <end position="850"/>
    </location>
</feature>
<evidence type="ECO:0000259" key="6">
    <source>
        <dbReference type="Pfam" id="PF19959"/>
    </source>
</evidence>
<feature type="repeat" description="WD" evidence="3">
    <location>
        <begin position="1019"/>
        <end position="1060"/>
    </location>
</feature>
<comment type="caution">
    <text evidence="7">The sequence shown here is derived from an EMBL/GenBank/DDBJ whole genome shotgun (WGS) entry which is preliminary data.</text>
</comment>
<evidence type="ECO:0000256" key="2">
    <source>
        <dbReference type="ARBA" id="ARBA00022737"/>
    </source>
</evidence>
<keyword evidence="2" id="KW-0677">Repeat</keyword>
<dbReference type="PANTHER" id="PTHR44019">
    <property type="entry name" value="WD REPEAT-CONTAINING PROTEIN 55"/>
    <property type="match status" value="1"/>
</dbReference>
<dbReference type="Gene3D" id="2.130.10.10">
    <property type="entry name" value="YVTN repeat-like/Quinoprotein amine dehydrogenase"/>
    <property type="match status" value="6"/>
</dbReference>
<gene>
    <name evidence="7" type="ORF">NIES30_10930</name>
</gene>
<keyword evidence="8" id="KW-1185">Reference proteome</keyword>
<evidence type="ECO:0000256" key="3">
    <source>
        <dbReference type="PROSITE-ProRule" id="PRU00221"/>
    </source>
</evidence>
<dbReference type="Pfam" id="PF00400">
    <property type="entry name" value="WD40"/>
    <property type="match status" value="12"/>
</dbReference>
<proteinExistence type="predicted"/>
<feature type="domain" description="NB-ARC" evidence="5">
    <location>
        <begin position="156"/>
        <end position="256"/>
    </location>
</feature>
<feature type="repeat" description="WD" evidence="3">
    <location>
        <begin position="893"/>
        <end position="934"/>
    </location>
</feature>
<evidence type="ECO:0000313" key="7">
    <source>
        <dbReference type="EMBL" id="OKH48015.1"/>
    </source>
</evidence>
<evidence type="ECO:0000256" key="4">
    <source>
        <dbReference type="SAM" id="MobiDB-lite"/>
    </source>
</evidence>
<dbReference type="InterPro" id="IPR020472">
    <property type="entry name" value="WD40_PAC1"/>
</dbReference>
<name>A0A1U7J5L8_9CYAN</name>
<dbReference type="PANTHER" id="PTHR44019:SF8">
    <property type="entry name" value="POC1 CENTRIOLAR PROTEIN HOMOLOG"/>
    <property type="match status" value="1"/>
</dbReference>
<feature type="domain" description="Effector-associated" evidence="6">
    <location>
        <begin position="2"/>
        <end position="110"/>
    </location>
</feature>
<accession>A0A1U7J5L8</accession>
<dbReference type="Gene3D" id="3.40.50.300">
    <property type="entry name" value="P-loop containing nucleotide triphosphate hydrolases"/>
    <property type="match status" value="1"/>
</dbReference>